<dbReference type="SUPFAM" id="SSF55060">
    <property type="entry name" value="GHMP Kinase, C-terminal domain"/>
    <property type="match status" value="1"/>
</dbReference>
<dbReference type="Pfam" id="PF22700">
    <property type="entry name" value="MVD-like_N"/>
    <property type="match status" value="1"/>
</dbReference>
<sequence length="401" mass="44604">MMERNLAVSNSPSNFVATKEVTVIAPINIAIIKYWGKRDEELVLPLNDSISVNINELYAKTRVRMGSQIESDTVSINGKVVDLNKFSRFSRCFAEVRRMYRKRTMEEREDNKKNVGCFEKIEVASTTNFPTGAGLASSAAGFAAIAFAMGRLCNLNKDEIERVARLGSGSSCRSLLGGFIHWKAGICADGSDCCCEMIAPTGHWSTLRAMVLITSNNSKDVGSTDGMRKSTQTSELLLHRVKEVVPKRVSRLLEAIKSRNFEDFATITMAESNQLHAICMDTMPPLKYMNKRSWHLLRVMEALNTSVGSKCVAYTFDAGPNCCLFLEHNSVLRVLTALLKYCRLSTSLIDKVATSVAEEWLDLRKEVVALQDSITLEGVEQMDHVIEDLIFSHVGAEPRVI</sequence>
<comment type="pathway">
    <text evidence="16">Steroid biosynthesis; cholesterol biosynthesis.</text>
</comment>
<feature type="domain" description="Mvd1 C-terminal" evidence="17">
    <location>
        <begin position="210"/>
        <end position="401"/>
    </location>
</feature>
<protein>
    <recommendedName>
        <fullName evidence="4 15">Diphosphomevalonate decarboxylase</fullName>
        <ecNumber evidence="3 15">4.1.1.33</ecNumber>
    </recommendedName>
</protein>
<dbReference type="InterPro" id="IPR029765">
    <property type="entry name" value="Mev_diP_decarb"/>
</dbReference>
<comment type="function">
    <text evidence="1 16">Catalyzes the ATP dependent decarboxylation of (R)-5-diphosphomevalonate to form isopentenyl diphosphate (IPP). Functions in the mevalonate (MVA) pathway leading to isopentenyl diphosphate (IPP), a key precursor for the biosynthesis of isoprenoids and sterol synthesis.</text>
</comment>
<evidence type="ECO:0000256" key="8">
    <source>
        <dbReference type="ARBA" id="ARBA00022955"/>
    </source>
</evidence>
<keyword evidence="5 16" id="KW-0444">Lipid biosynthesis</keyword>
<evidence type="ECO:0000259" key="18">
    <source>
        <dbReference type="Pfam" id="PF22700"/>
    </source>
</evidence>
<evidence type="ECO:0000256" key="9">
    <source>
        <dbReference type="ARBA" id="ARBA00023011"/>
    </source>
</evidence>
<evidence type="ECO:0000256" key="11">
    <source>
        <dbReference type="ARBA" id="ARBA00023166"/>
    </source>
</evidence>
<keyword evidence="19" id="KW-1185">Reference proteome</keyword>
<keyword evidence="12 16" id="KW-0753">Steroid metabolism</keyword>
<dbReference type="InterPro" id="IPR005935">
    <property type="entry name" value="Mev_decarb"/>
</dbReference>
<keyword evidence="7 15" id="KW-0067">ATP-binding</keyword>
<evidence type="ECO:0000256" key="14">
    <source>
        <dbReference type="ARBA" id="ARBA00048154"/>
    </source>
</evidence>
<proteinExistence type="inferred from homology"/>
<evidence type="ECO:0000256" key="12">
    <source>
        <dbReference type="ARBA" id="ARBA00023221"/>
    </source>
</evidence>
<feature type="domain" description="Diphosphomevalonate decarboxylase-like N-terminal" evidence="18">
    <location>
        <begin position="25"/>
        <end position="193"/>
    </location>
</feature>
<accession>A0A915CAS0</accession>
<dbReference type="FunFam" id="3.30.230.10:FF:000018">
    <property type="entry name" value="Diphosphomevalonate decarboxylase"/>
    <property type="match status" value="1"/>
</dbReference>
<evidence type="ECO:0000313" key="20">
    <source>
        <dbReference type="WBParaSite" id="PgR115X_g020_t02"/>
    </source>
</evidence>
<dbReference type="InterPro" id="IPR041431">
    <property type="entry name" value="Mvd1_C"/>
</dbReference>
<evidence type="ECO:0000256" key="7">
    <source>
        <dbReference type="ARBA" id="ARBA00022840"/>
    </source>
</evidence>
<dbReference type="InterPro" id="IPR020568">
    <property type="entry name" value="Ribosomal_Su5_D2-typ_SF"/>
</dbReference>
<dbReference type="PIRSF" id="PIRSF015950">
    <property type="entry name" value="Mev_P_decrbx"/>
    <property type="match status" value="1"/>
</dbReference>
<dbReference type="InterPro" id="IPR036554">
    <property type="entry name" value="GHMP_kinase_C_sf"/>
</dbReference>
<dbReference type="EC" id="4.1.1.33" evidence="3 15"/>
<dbReference type="NCBIfam" id="TIGR01240">
    <property type="entry name" value="mevDPdecarb"/>
    <property type="match status" value="1"/>
</dbReference>
<evidence type="ECO:0000256" key="10">
    <source>
        <dbReference type="ARBA" id="ARBA00023098"/>
    </source>
</evidence>
<dbReference type="GO" id="GO:0004163">
    <property type="term" value="F:diphosphomevalonate decarboxylase activity"/>
    <property type="evidence" value="ECO:0007669"/>
    <property type="project" value="UniProtKB-UniRule"/>
</dbReference>
<keyword evidence="10 15" id="KW-0443">Lipid metabolism</keyword>
<evidence type="ECO:0000313" key="19">
    <source>
        <dbReference type="Proteomes" id="UP000887569"/>
    </source>
</evidence>
<name>A0A915CAS0_PARUN</name>
<dbReference type="AlphaFoldDB" id="A0A915CAS0"/>
<reference evidence="20" key="1">
    <citation type="submission" date="2022-11" db="UniProtKB">
        <authorList>
            <consortium name="WormBaseParasite"/>
        </authorList>
    </citation>
    <scope>IDENTIFICATION</scope>
</reference>
<evidence type="ECO:0000256" key="5">
    <source>
        <dbReference type="ARBA" id="ARBA00022516"/>
    </source>
</evidence>
<dbReference type="PANTHER" id="PTHR10977">
    <property type="entry name" value="DIPHOSPHOMEVALONATE DECARBOXYLASE"/>
    <property type="match status" value="1"/>
</dbReference>
<keyword evidence="6 15" id="KW-0547">Nucleotide-binding</keyword>
<dbReference type="InterPro" id="IPR014721">
    <property type="entry name" value="Ribsml_uS5_D2-typ_fold_subgr"/>
</dbReference>
<dbReference type="GO" id="GO:0019287">
    <property type="term" value="P:isopentenyl diphosphate biosynthetic process, mevalonate pathway"/>
    <property type="evidence" value="ECO:0007669"/>
    <property type="project" value="UniProtKB-UniRule"/>
</dbReference>
<keyword evidence="8 16" id="KW-0752">Steroid biosynthesis</keyword>
<evidence type="ECO:0000256" key="2">
    <source>
        <dbReference type="ARBA" id="ARBA00008831"/>
    </source>
</evidence>
<evidence type="ECO:0000256" key="15">
    <source>
        <dbReference type="PIRNR" id="PIRNR015950"/>
    </source>
</evidence>
<evidence type="ECO:0000256" key="1">
    <source>
        <dbReference type="ARBA" id="ARBA00003812"/>
    </source>
</evidence>
<keyword evidence="16" id="KW-0153">Cholesterol metabolism</keyword>
<comment type="similarity">
    <text evidence="2 15 16">Belongs to the diphosphomevalonate decarboxylase family.</text>
</comment>
<evidence type="ECO:0000256" key="3">
    <source>
        <dbReference type="ARBA" id="ARBA00012296"/>
    </source>
</evidence>
<dbReference type="GO" id="GO:0005524">
    <property type="term" value="F:ATP binding"/>
    <property type="evidence" value="ECO:0007669"/>
    <property type="project" value="UniProtKB-UniRule"/>
</dbReference>
<organism evidence="19 20">
    <name type="scientific">Parascaris univalens</name>
    <name type="common">Nematode worm</name>
    <dbReference type="NCBI Taxonomy" id="6257"/>
    <lineage>
        <taxon>Eukaryota</taxon>
        <taxon>Metazoa</taxon>
        <taxon>Ecdysozoa</taxon>
        <taxon>Nematoda</taxon>
        <taxon>Chromadorea</taxon>
        <taxon>Rhabditida</taxon>
        <taxon>Spirurina</taxon>
        <taxon>Ascaridomorpha</taxon>
        <taxon>Ascaridoidea</taxon>
        <taxon>Ascarididae</taxon>
        <taxon>Parascaris</taxon>
    </lineage>
</organism>
<dbReference type="PANTHER" id="PTHR10977:SF3">
    <property type="entry name" value="DIPHOSPHOMEVALONATE DECARBOXYLASE"/>
    <property type="match status" value="1"/>
</dbReference>
<dbReference type="WBParaSite" id="PgR115X_g020_t02">
    <property type="protein sequence ID" value="PgR115X_g020_t02"/>
    <property type="gene ID" value="PgR115X_g020"/>
</dbReference>
<keyword evidence="9 16" id="KW-0756">Sterol biosynthesis</keyword>
<comment type="catalytic activity">
    <reaction evidence="14 15 16">
        <text>(R)-5-diphosphomevalonate + ATP = isopentenyl diphosphate + ADP + phosphate + CO2</text>
        <dbReference type="Rhea" id="RHEA:23732"/>
        <dbReference type="ChEBI" id="CHEBI:16526"/>
        <dbReference type="ChEBI" id="CHEBI:30616"/>
        <dbReference type="ChEBI" id="CHEBI:43474"/>
        <dbReference type="ChEBI" id="CHEBI:57557"/>
        <dbReference type="ChEBI" id="CHEBI:128769"/>
        <dbReference type="ChEBI" id="CHEBI:456216"/>
        <dbReference type="EC" id="4.1.1.33"/>
    </reaction>
</comment>
<dbReference type="Pfam" id="PF18376">
    <property type="entry name" value="MDD_C"/>
    <property type="match status" value="1"/>
</dbReference>
<dbReference type="SUPFAM" id="SSF54211">
    <property type="entry name" value="Ribosomal protein S5 domain 2-like"/>
    <property type="match status" value="1"/>
</dbReference>
<evidence type="ECO:0000256" key="4">
    <source>
        <dbReference type="ARBA" id="ARBA00019335"/>
    </source>
</evidence>
<keyword evidence="16" id="KW-0152">Cholesterol biosynthesis</keyword>
<keyword evidence="13 15" id="KW-0456">Lyase</keyword>
<evidence type="ECO:0000259" key="17">
    <source>
        <dbReference type="Pfam" id="PF18376"/>
    </source>
</evidence>
<evidence type="ECO:0000256" key="16">
    <source>
        <dbReference type="RuleBase" id="RU363086"/>
    </source>
</evidence>
<dbReference type="GO" id="GO:0005829">
    <property type="term" value="C:cytosol"/>
    <property type="evidence" value="ECO:0007669"/>
    <property type="project" value="InterPro"/>
</dbReference>
<dbReference type="Gene3D" id="3.30.230.10">
    <property type="match status" value="1"/>
</dbReference>
<keyword evidence="11 16" id="KW-1207">Sterol metabolism</keyword>
<dbReference type="GO" id="GO:0006695">
    <property type="term" value="P:cholesterol biosynthetic process"/>
    <property type="evidence" value="ECO:0007669"/>
    <property type="project" value="UniProtKB-KW"/>
</dbReference>
<dbReference type="Gene3D" id="3.30.70.890">
    <property type="entry name" value="GHMP kinase, C-terminal domain"/>
    <property type="match status" value="1"/>
</dbReference>
<dbReference type="Proteomes" id="UP000887569">
    <property type="component" value="Unplaced"/>
</dbReference>
<evidence type="ECO:0000256" key="6">
    <source>
        <dbReference type="ARBA" id="ARBA00022741"/>
    </source>
</evidence>
<evidence type="ECO:0000256" key="13">
    <source>
        <dbReference type="ARBA" id="ARBA00023239"/>
    </source>
</evidence>
<dbReference type="InterPro" id="IPR053859">
    <property type="entry name" value="MVD-like_N"/>
</dbReference>